<proteinExistence type="predicted"/>
<evidence type="ECO:0000313" key="1">
    <source>
        <dbReference type="EMBL" id="MRW82890.1"/>
    </source>
</evidence>
<dbReference type="EMBL" id="WKJL01000001">
    <property type="protein sequence ID" value="MRW82890.1"/>
    <property type="molecule type" value="Genomic_DNA"/>
</dbReference>
<organism evidence="1 2">
    <name type="scientific">Duganella aquatilis</name>
    <dbReference type="NCBI Taxonomy" id="2666082"/>
    <lineage>
        <taxon>Bacteria</taxon>
        <taxon>Pseudomonadati</taxon>
        <taxon>Pseudomonadota</taxon>
        <taxon>Betaproteobacteria</taxon>
        <taxon>Burkholderiales</taxon>
        <taxon>Oxalobacteraceae</taxon>
        <taxon>Telluria group</taxon>
        <taxon>Duganella</taxon>
    </lineage>
</organism>
<comment type="caution">
    <text evidence="1">The sequence shown here is derived from an EMBL/GenBank/DDBJ whole genome shotgun (WGS) entry which is preliminary data.</text>
</comment>
<dbReference type="AlphaFoldDB" id="A0A844D5W0"/>
<accession>A0A844D5W0</accession>
<dbReference type="RefSeq" id="WP_154355928.1">
    <property type="nucleotide sequence ID" value="NZ_WKJL01000001.1"/>
</dbReference>
<sequence length="374" mass="42935">MLPPAPRLSSEQEQIVENFINLSFGTARLYRSERYSYVENGKKLIDEPCDLFWYGDGVVVLFNLTKSRLSAGKQTKHNVDQLRKYIQRWKTHDECFTLVGENRFGTRCSVPFADVERIVAISLIGRKCGITALPCDPYSEEIWINAPDVLLEQLAEFSGSLVDLLLIAFHCINSPDKSYTSLTSYIKEYVNSALENSDIREVSVAEGFTKDVAAIQRYLEFPKYVNEAARLQYVFDLSLVERSVLVHAALQLLHKSEPPNFKYSYILVINGTYYHFVLATVHMNSSNFQKVVQDGLNLMEKNNNGELESIFFGYACYGFGEDYRSPSFIAVGPGKRRSQAKHFIDIHLSRRRRINTLFNYPSGIYSFQHQYVFH</sequence>
<dbReference type="Proteomes" id="UP000439986">
    <property type="component" value="Unassembled WGS sequence"/>
</dbReference>
<protein>
    <submittedName>
        <fullName evidence="1">Uncharacterized protein</fullName>
    </submittedName>
</protein>
<evidence type="ECO:0000313" key="2">
    <source>
        <dbReference type="Proteomes" id="UP000439986"/>
    </source>
</evidence>
<reference evidence="1 2" key="1">
    <citation type="submission" date="2019-11" db="EMBL/GenBank/DDBJ databases">
        <title>Novel species isolated from a subtropical stream in China.</title>
        <authorList>
            <person name="Lu H."/>
        </authorList>
    </citation>
    <scope>NUCLEOTIDE SEQUENCE [LARGE SCALE GENOMIC DNA]</scope>
    <source>
        <strain evidence="1 2">FT26W</strain>
    </source>
</reference>
<keyword evidence="2" id="KW-1185">Reference proteome</keyword>
<name>A0A844D5W0_9BURK</name>
<gene>
    <name evidence="1" type="ORF">GJ698_02145</name>
</gene>